<dbReference type="GO" id="GO:0004497">
    <property type="term" value="F:monooxygenase activity"/>
    <property type="evidence" value="ECO:0007669"/>
    <property type="project" value="UniProtKB-KW"/>
</dbReference>
<proteinExistence type="predicted"/>
<protein>
    <submittedName>
        <fullName evidence="3">Monooxygenase</fullName>
    </submittedName>
</protein>
<dbReference type="PANTHER" id="PTHR43476:SF5">
    <property type="entry name" value="FAD-DEPENDENT MONOOXYGENASE"/>
    <property type="match status" value="1"/>
</dbReference>
<dbReference type="InterPro" id="IPR036188">
    <property type="entry name" value="FAD/NAD-bd_sf"/>
</dbReference>
<name>A0A161XYN4_NODSP</name>
<accession>A0A161XYN4</accession>
<dbReference type="Pfam" id="PF01494">
    <property type="entry name" value="FAD_binding_3"/>
    <property type="match status" value="1"/>
</dbReference>
<dbReference type="RefSeq" id="WP_063874321.1">
    <property type="nucleotide sequence ID" value="NZ_CAWMRI010000267.1"/>
</dbReference>
<dbReference type="Gene3D" id="3.50.50.60">
    <property type="entry name" value="FAD/NAD(P)-binding domain"/>
    <property type="match status" value="2"/>
</dbReference>
<keyword evidence="1" id="KW-0560">Oxidoreductase</keyword>
<dbReference type="GO" id="GO:0071949">
    <property type="term" value="F:FAD binding"/>
    <property type="evidence" value="ECO:0007669"/>
    <property type="project" value="InterPro"/>
</dbReference>
<dbReference type="InterPro" id="IPR050631">
    <property type="entry name" value="PheA/TfdB_FAD_monoxygenase"/>
</dbReference>
<gene>
    <name evidence="3" type="ORF">A2T98_20320</name>
</gene>
<comment type="caution">
    <text evidence="3">The sequence shown here is derived from an EMBL/GenBank/DDBJ whole genome shotgun (WGS) entry which is preliminary data.</text>
</comment>
<dbReference type="Proteomes" id="UP000076555">
    <property type="component" value="Unassembled WGS sequence"/>
</dbReference>
<evidence type="ECO:0000313" key="3">
    <source>
        <dbReference type="EMBL" id="KZL48009.1"/>
    </source>
</evidence>
<dbReference type="AlphaFoldDB" id="A0A161XYN4"/>
<dbReference type="SUPFAM" id="SSF51905">
    <property type="entry name" value="FAD/NAD(P)-binding domain"/>
    <property type="match status" value="1"/>
</dbReference>
<dbReference type="InterPro" id="IPR002938">
    <property type="entry name" value="FAD-bd"/>
</dbReference>
<sequence length="399" mass="44088">MAKIIIVGAGPTGAALALLLGKRGINVTLIEAAKDFHRVFRGEGLMPSGLDALEQMGLSALLEDIPARKLDGWEFIIQGKQLFRVEEPMGSTRPCTLVSQPPLLKALIGEAQTYDGFEFIQGVSVKDLFWSNERVAGVILSDGRPLTADLVIGADGRNSIVRERAGLKLVCQPKSIDILWFKLAASPKFADDNVFRTIVNNNCIFSIFHGAESDKLHLAYVISAKEKTDYKQANWAEIFASLSPAWLAEHFRNHADSIESPIKLSVVVGCCRKWHAPGILLLGDAAHPMSPVRAQGINIALRDVIVAANYLVPLLSADAEHQKIDTALSNIQAEREPEIIRAQQLQLHEAAQGELLRKNLLVRSLLVQFAPLLRTIIKLSWLRRQREMRQGITQVRLKV</sequence>
<organism evidence="3 4">
    <name type="scientific">Nodularia spumigena CENA596</name>
    <dbReference type="NCBI Taxonomy" id="1819295"/>
    <lineage>
        <taxon>Bacteria</taxon>
        <taxon>Bacillati</taxon>
        <taxon>Cyanobacteriota</taxon>
        <taxon>Cyanophyceae</taxon>
        <taxon>Nostocales</taxon>
        <taxon>Nodulariaceae</taxon>
        <taxon>Nodularia</taxon>
    </lineage>
</organism>
<keyword evidence="3" id="KW-0503">Monooxygenase</keyword>
<evidence type="ECO:0000259" key="2">
    <source>
        <dbReference type="Pfam" id="PF01494"/>
    </source>
</evidence>
<feature type="domain" description="FAD-binding" evidence="2">
    <location>
        <begin position="2"/>
        <end position="327"/>
    </location>
</feature>
<dbReference type="OrthoDB" id="9806565at2"/>
<evidence type="ECO:0000256" key="1">
    <source>
        <dbReference type="ARBA" id="ARBA00023002"/>
    </source>
</evidence>
<reference evidence="3 4" key="1">
    <citation type="submission" date="2016-04" db="EMBL/GenBank/DDBJ databases">
        <title>Draft Genome Assembly of the Bloom-forming Cyanobacterium Nodularia spumigena Strain CENA596 in Shrimp Production Ponds.</title>
        <authorList>
            <person name="Popin R.V."/>
            <person name="Rigonato J."/>
            <person name="Abreu V.A."/>
            <person name="Andreote A.P."/>
            <person name="Silveira S.B."/>
            <person name="Odebrecht C."/>
            <person name="Fiore M.F."/>
        </authorList>
    </citation>
    <scope>NUCLEOTIDE SEQUENCE [LARGE SCALE GENOMIC DNA]</scope>
    <source>
        <strain evidence="3 4">CENA596</strain>
    </source>
</reference>
<dbReference type="PRINTS" id="PR00420">
    <property type="entry name" value="RNGMNOXGNASE"/>
</dbReference>
<evidence type="ECO:0000313" key="4">
    <source>
        <dbReference type="Proteomes" id="UP000076555"/>
    </source>
</evidence>
<dbReference type="EMBL" id="LWAJ01000267">
    <property type="protein sequence ID" value="KZL48009.1"/>
    <property type="molecule type" value="Genomic_DNA"/>
</dbReference>
<dbReference type="PANTHER" id="PTHR43476">
    <property type="entry name" value="3-(3-HYDROXY-PHENYL)PROPIONATE/3-HYDROXYCINNAMIC ACID HYDROXYLASE"/>
    <property type="match status" value="1"/>
</dbReference>